<evidence type="ECO:0000256" key="1">
    <source>
        <dbReference type="SAM" id="MobiDB-lite"/>
    </source>
</evidence>
<gene>
    <name evidence="2" type="ORF">ACFQ16_06460</name>
</gene>
<dbReference type="EMBL" id="JBHTIW010000003">
    <property type="protein sequence ID" value="MFD0919377.1"/>
    <property type="molecule type" value="Genomic_DNA"/>
</dbReference>
<organism evidence="2 3">
    <name type="scientific">Saccharopolyspora rosea</name>
    <dbReference type="NCBI Taxonomy" id="524884"/>
    <lineage>
        <taxon>Bacteria</taxon>
        <taxon>Bacillati</taxon>
        <taxon>Actinomycetota</taxon>
        <taxon>Actinomycetes</taxon>
        <taxon>Pseudonocardiales</taxon>
        <taxon>Pseudonocardiaceae</taxon>
        <taxon>Saccharopolyspora</taxon>
    </lineage>
</organism>
<comment type="caution">
    <text evidence="2">The sequence shown here is derived from an EMBL/GenBank/DDBJ whole genome shotgun (WGS) entry which is preliminary data.</text>
</comment>
<evidence type="ECO:0000313" key="3">
    <source>
        <dbReference type="Proteomes" id="UP001597018"/>
    </source>
</evidence>
<accession>A0ABW3FSW9</accession>
<keyword evidence="3" id="KW-1185">Reference proteome</keyword>
<evidence type="ECO:0000313" key="2">
    <source>
        <dbReference type="EMBL" id="MFD0919377.1"/>
    </source>
</evidence>
<protein>
    <recommendedName>
        <fullName evidence="4">WXG100 family type VII secretion target</fullName>
    </recommendedName>
</protein>
<evidence type="ECO:0008006" key="4">
    <source>
        <dbReference type="Google" id="ProtNLM"/>
    </source>
</evidence>
<dbReference type="Proteomes" id="UP001597018">
    <property type="component" value="Unassembled WGS sequence"/>
</dbReference>
<proteinExistence type="predicted"/>
<name>A0ABW3FSW9_9PSEU</name>
<reference evidence="3" key="1">
    <citation type="journal article" date="2019" name="Int. J. Syst. Evol. Microbiol.">
        <title>The Global Catalogue of Microorganisms (GCM) 10K type strain sequencing project: providing services to taxonomists for standard genome sequencing and annotation.</title>
        <authorList>
            <consortium name="The Broad Institute Genomics Platform"/>
            <consortium name="The Broad Institute Genome Sequencing Center for Infectious Disease"/>
            <person name="Wu L."/>
            <person name="Ma J."/>
        </authorList>
    </citation>
    <scope>NUCLEOTIDE SEQUENCE [LARGE SCALE GENOMIC DNA]</scope>
    <source>
        <strain evidence="3">CCUG 56401</strain>
    </source>
</reference>
<dbReference type="RefSeq" id="WP_345599898.1">
    <property type="nucleotide sequence ID" value="NZ_BAABLT010000001.1"/>
</dbReference>
<feature type="region of interest" description="Disordered" evidence="1">
    <location>
        <begin position="99"/>
        <end position="125"/>
    </location>
</feature>
<sequence length="125" mass="12785">MGGGGFNAVPEELQRAANVITDTVGQAAKLVWQGPSGNYGHPGVQGGWDQFVADAKAEINRLAQAAKGHGESLNDAARDYRESDQRVVDLLNQIIGGGTSAGGRIDGLLGTSGPSRSDIGNGARA</sequence>